<dbReference type="InterPro" id="IPR004383">
    <property type="entry name" value="rRNA_lsu_MTrfase_RlmN/Cfr"/>
</dbReference>
<dbReference type="GO" id="GO:0046872">
    <property type="term" value="F:metal ion binding"/>
    <property type="evidence" value="ECO:0007669"/>
    <property type="project" value="UniProtKB-KW"/>
</dbReference>
<evidence type="ECO:0000259" key="12">
    <source>
        <dbReference type="PROSITE" id="PS51918"/>
    </source>
</evidence>
<evidence type="ECO:0000256" key="1">
    <source>
        <dbReference type="ARBA" id="ARBA00001966"/>
    </source>
</evidence>
<sequence length="335" mass="36079">MSRGALHADPVDLAAVPKHTLPKHLAEAALLGRSIPELEVLAKETGQPAYRGKQLYDGLLKGALTLEAISNIPKAWKEELREAGYSTGRAVVHRQDVAPDGTRKLLLRLADGRLVETVGIPANEKGQNRLTVCVSSQVGCAMACSFCATGLAGFARNLAPHEIVDQVMAIGEAFGGQRPSHIVFMGMGEPCLNLKNVLKAHASLNTDLGIGARRMTISTVGIPNSIAQLAQHNLQATLALSLHAPTQSLREQIIPSAKHYPLDAIMRDCNAYFQSTGRRVTIEYTLLAGVNDSVEQAQALVKLLQRHKMRSHINLIPWNPVEARSQPVSSKSAAP</sequence>
<comment type="cofactor">
    <cofactor evidence="1">
        <name>[4Fe-4S] cluster</name>
        <dbReference type="ChEBI" id="CHEBI:49883"/>
    </cofactor>
</comment>
<evidence type="ECO:0000313" key="13">
    <source>
        <dbReference type="EMBL" id="KAK9790566.1"/>
    </source>
</evidence>
<dbReference type="PANTHER" id="PTHR30544:SF5">
    <property type="entry name" value="RADICAL SAM CORE DOMAIN-CONTAINING PROTEIN"/>
    <property type="match status" value="1"/>
</dbReference>
<dbReference type="Pfam" id="PF04055">
    <property type="entry name" value="Radical_SAM"/>
    <property type="match status" value="1"/>
</dbReference>
<keyword evidence="4" id="KW-0963">Cytoplasm</keyword>
<dbReference type="SFLD" id="SFLDS00029">
    <property type="entry name" value="Radical_SAM"/>
    <property type="match status" value="1"/>
</dbReference>
<dbReference type="InterPro" id="IPR027492">
    <property type="entry name" value="RNA_MTrfase_RlmN"/>
</dbReference>
<keyword evidence="8" id="KW-0949">S-adenosyl-L-methionine</keyword>
<keyword evidence="11" id="KW-0411">Iron-sulfur</keyword>
<evidence type="ECO:0000256" key="4">
    <source>
        <dbReference type="ARBA" id="ARBA00022490"/>
    </source>
</evidence>
<reference evidence="13 14" key="1">
    <citation type="journal article" date="2024" name="Nat. Commun.">
        <title>Phylogenomics reveals the evolutionary origins of lichenization in chlorophyte algae.</title>
        <authorList>
            <person name="Puginier C."/>
            <person name="Libourel C."/>
            <person name="Otte J."/>
            <person name="Skaloud P."/>
            <person name="Haon M."/>
            <person name="Grisel S."/>
            <person name="Petersen M."/>
            <person name="Berrin J.G."/>
            <person name="Delaux P.M."/>
            <person name="Dal Grande F."/>
            <person name="Keller J."/>
        </authorList>
    </citation>
    <scope>NUCLEOTIDE SEQUENCE [LARGE SCALE GENOMIC DNA]</scope>
    <source>
        <strain evidence="13 14">SAG 2036</strain>
    </source>
</reference>
<dbReference type="GO" id="GO:0070475">
    <property type="term" value="P:rRNA base methylation"/>
    <property type="evidence" value="ECO:0007669"/>
    <property type="project" value="InterPro"/>
</dbReference>
<dbReference type="InterPro" id="IPR013785">
    <property type="entry name" value="Aldolase_TIM"/>
</dbReference>
<evidence type="ECO:0000256" key="3">
    <source>
        <dbReference type="ARBA" id="ARBA00022485"/>
    </source>
</evidence>
<dbReference type="GO" id="GO:0030488">
    <property type="term" value="P:tRNA methylation"/>
    <property type="evidence" value="ECO:0007669"/>
    <property type="project" value="InterPro"/>
</dbReference>
<dbReference type="InterPro" id="IPR007197">
    <property type="entry name" value="rSAM"/>
</dbReference>
<accession>A0AAW1NQN2</accession>
<dbReference type="EMBL" id="JALJOQ010000190">
    <property type="protein sequence ID" value="KAK9790566.1"/>
    <property type="molecule type" value="Genomic_DNA"/>
</dbReference>
<dbReference type="GO" id="GO:0005737">
    <property type="term" value="C:cytoplasm"/>
    <property type="evidence" value="ECO:0007669"/>
    <property type="project" value="UniProtKB-SubCell"/>
</dbReference>
<evidence type="ECO:0000256" key="9">
    <source>
        <dbReference type="ARBA" id="ARBA00022723"/>
    </source>
</evidence>
<protein>
    <recommendedName>
        <fullName evidence="12">Radical SAM core domain-containing protein</fullName>
    </recommendedName>
</protein>
<dbReference type="Gene3D" id="3.20.20.70">
    <property type="entry name" value="Aldolase class I"/>
    <property type="match status" value="1"/>
</dbReference>
<dbReference type="SUPFAM" id="SSF102114">
    <property type="entry name" value="Radical SAM enzymes"/>
    <property type="match status" value="1"/>
</dbReference>
<comment type="caution">
    <text evidence="13">The sequence shown here is derived from an EMBL/GenBank/DDBJ whole genome shotgun (WGS) entry which is preliminary data.</text>
</comment>
<evidence type="ECO:0000256" key="7">
    <source>
        <dbReference type="ARBA" id="ARBA00022679"/>
    </source>
</evidence>
<keyword evidence="14" id="KW-1185">Reference proteome</keyword>
<dbReference type="PANTHER" id="PTHR30544">
    <property type="entry name" value="23S RRNA METHYLTRANSFERASE"/>
    <property type="match status" value="1"/>
</dbReference>
<evidence type="ECO:0000256" key="11">
    <source>
        <dbReference type="ARBA" id="ARBA00023014"/>
    </source>
</evidence>
<dbReference type="InterPro" id="IPR058240">
    <property type="entry name" value="rSAM_sf"/>
</dbReference>
<keyword evidence="5" id="KW-0698">rRNA processing</keyword>
<keyword evidence="3" id="KW-0004">4Fe-4S</keyword>
<keyword evidence="10" id="KW-0408">Iron</keyword>
<dbReference type="NCBIfam" id="TIGR00048">
    <property type="entry name" value="rRNA_mod_RlmN"/>
    <property type="match status" value="1"/>
</dbReference>
<feature type="domain" description="Radical SAM core" evidence="12">
    <location>
        <begin position="126"/>
        <end position="335"/>
    </location>
</feature>
<dbReference type="GO" id="GO:0051539">
    <property type="term" value="F:4 iron, 4 sulfur cluster binding"/>
    <property type="evidence" value="ECO:0007669"/>
    <property type="project" value="UniProtKB-KW"/>
</dbReference>
<dbReference type="InterPro" id="IPR040072">
    <property type="entry name" value="Methyltransferase_A"/>
</dbReference>
<dbReference type="CDD" id="cd01335">
    <property type="entry name" value="Radical_SAM"/>
    <property type="match status" value="1"/>
</dbReference>
<dbReference type="Proteomes" id="UP001465755">
    <property type="component" value="Unassembled WGS sequence"/>
</dbReference>
<dbReference type="PIRSF" id="PIRSF006004">
    <property type="entry name" value="CHP00048"/>
    <property type="match status" value="1"/>
</dbReference>
<keyword evidence="9" id="KW-0479">Metal-binding</keyword>
<comment type="subcellular location">
    <subcellularLocation>
        <location evidence="2">Cytoplasm</location>
    </subcellularLocation>
</comment>
<dbReference type="PROSITE" id="PS51918">
    <property type="entry name" value="RADICAL_SAM"/>
    <property type="match status" value="1"/>
</dbReference>
<dbReference type="Gene3D" id="1.10.150.530">
    <property type="match status" value="1"/>
</dbReference>
<evidence type="ECO:0000256" key="10">
    <source>
        <dbReference type="ARBA" id="ARBA00023004"/>
    </source>
</evidence>
<proteinExistence type="predicted"/>
<keyword evidence="7" id="KW-0808">Transferase</keyword>
<dbReference type="AlphaFoldDB" id="A0AAW1NQN2"/>
<dbReference type="GO" id="GO:0008173">
    <property type="term" value="F:RNA methyltransferase activity"/>
    <property type="evidence" value="ECO:0007669"/>
    <property type="project" value="InterPro"/>
</dbReference>
<evidence type="ECO:0000256" key="8">
    <source>
        <dbReference type="ARBA" id="ARBA00022691"/>
    </source>
</evidence>
<organism evidence="13 14">
    <name type="scientific">Symbiochloris irregularis</name>
    <dbReference type="NCBI Taxonomy" id="706552"/>
    <lineage>
        <taxon>Eukaryota</taxon>
        <taxon>Viridiplantae</taxon>
        <taxon>Chlorophyta</taxon>
        <taxon>core chlorophytes</taxon>
        <taxon>Trebouxiophyceae</taxon>
        <taxon>Trebouxiales</taxon>
        <taxon>Trebouxiaceae</taxon>
        <taxon>Symbiochloris</taxon>
    </lineage>
</organism>
<gene>
    <name evidence="13" type="ORF">WJX73_007496</name>
</gene>
<keyword evidence="6" id="KW-0489">Methyltransferase</keyword>
<evidence type="ECO:0000256" key="2">
    <source>
        <dbReference type="ARBA" id="ARBA00004496"/>
    </source>
</evidence>
<name>A0AAW1NQN2_9CHLO</name>
<evidence type="ECO:0000313" key="14">
    <source>
        <dbReference type="Proteomes" id="UP001465755"/>
    </source>
</evidence>
<evidence type="ECO:0000256" key="6">
    <source>
        <dbReference type="ARBA" id="ARBA00022603"/>
    </source>
</evidence>
<evidence type="ECO:0000256" key="5">
    <source>
        <dbReference type="ARBA" id="ARBA00022552"/>
    </source>
</evidence>